<sequence>MTEQTQPEPTGTVISERDQRRILAAMSKMPYAASSRVPTPWSATREAVTADAIVAFLDGLAEVLAEVGTENDQYRRRLFSLEGDVQAFRRLIGTASAPQSEQVTP</sequence>
<dbReference type="RefSeq" id="WP_108346069.1">
    <property type="nucleotide sequence ID" value="NZ_PYXZ01000010.1"/>
</dbReference>
<evidence type="ECO:0000313" key="1">
    <source>
        <dbReference type="EMBL" id="PUA79499.1"/>
    </source>
</evidence>
<evidence type="ECO:0000313" key="2">
    <source>
        <dbReference type="Proteomes" id="UP000244867"/>
    </source>
</evidence>
<keyword evidence="2" id="KW-1185">Reference proteome</keyword>
<gene>
    <name evidence="1" type="ORF">C7S10_19215</name>
</gene>
<reference evidence="1 2" key="1">
    <citation type="submission" date="2018-03" db="EMBL/GenBank/DDBJ databases">
        <authorList>
            <person name="Keele B.F."/>
        </authorList>
    </citation>
    <scope>NUCLEOTIDE SEQUENCE [LARGE SCALE GENOMIC DNA]</scope>
    <source>
        <strain evidence="1 2">IB-3</strain>
    </source>
</reference>
<accession>A0A2R7YUC7</accession>
<dbReference type="AlphaFoldDB" id="A0A2R7YUC7"/>
<organism evidence="1 2">
    <name type="scientific">Nocardioides currus</name>
    <dbReference type="NCBI Taxonomy" id="2133958"/>
    <lineage>
        <taxon>Bacteria</taxon>
        <taxon>Bacillati</taxon>
        <taxon>Actinomycetota</taxon>
        <taxon>Actinomycetes</taxon>
        <taxon>Propionibacteriales</taxon>
        <taxon>Nocardioidaceae</taxon>
        <taxon>Nocardioides</taxon>
    </lineage>
</organism>
<name>A0A2R7YUC7_9ACTN</name>
<dbReference type="OrthoDB" id="3784594at2"/>
<dbReference type="Proteomes" id="UP000244867">
    <property type="component" value="Unassembled WGS sequence"/>
</dbReference>
<protein>
    <submittedName>
        <fullName evidence="1">Uncharacterized protein</fullName>
    </submittedName>
</protein>
<dbReference type="EMBL" id="PYXZ01000010">
    <property type="protein sequence ID" value="PUA79499.1"/>
    <property type="molecule type" value="Genomic_DNA"/>
</dbReference>
<comment type="caution">
    <text evidence="1">The sequence shown here is derived from an EMBL/GenBank/DDBJ whole genome shotgun (WGS) entry which is preliminary data.</text>
</comment>
<proteinExistence type="predicted"/>